<dbReference type="AlphaFoldDB" id="A0A382F694"/>
<name>A0A382F694_9ZZZZ</name>
<dbReference type="EMBL" id="UINC01047942">
    <property type="protein sequence ID" value="SVB57854.1"/>
    <property type="molecule type" value="Genomic_DNA"/>
</dbReference>
<proteinExistence type="predicted"/>
<protein>
    <submittedName>
        <fullName evidence="1">Uncharacterized protein</fullName>
    </submittedName>
</protein>
<reference evidence="1" key="1">
    <citation type="submission" date="2018-05" db="EMBL/GenBank/DDBJ databases">
        <authorList>
            <person name="Lanie J.A."/>
            <person name="Ng W.-L."/>
            <person name="Kazmierczak K.M."/>
            <person name="Andrzejewski T.M."/>
            <person name="Davidsen T.M."/>
            <person name="Wayne K.J."/>
            <person name="Tettelin H."/>
            <person name="Glass J.I."/>
            <person name="Rusch D."/>
            <person name="Podicherti R."/>
            <person name="Tsui H.-C.T."/>
            <person name="Winkler M.E."/>
        </authorList>
    </citation>
    <scope>NUCLEOTIDE SEQUENCE</scope>
</reference>
<accession>A0A382F694</accession>
<evidence type="ECO:0000313" key="1">
    <source>
        <dbReference type="EMBL" id="SVB57854.1"/>
    </source>
</evidence>
<sequence>MRRRLGFDVEGFGRDSISAISEVEAVGQTAKIPADIRANMEIPLVTSI</sequence>
<gene>
    <name evidence="1" type="ORF">METZ01_LOCUS210708</name>
</gene>
<organism evidence="1">
    <name type="scientific">marine metagenome</name>
    <dbReference type="NCBI Taxonomy" id="408172"/>
    <lineage>
        <taxon>unclassified sequences</taxon>
        <taxon>metagenomes</taxon>
        <taxon>ecological metagenomes</taxon>
    </lineage>
</organism>